<name>A0A5K3FXL4_MESCO</name>
<dbReference type="WBParaSite" id="MCU_012654-RA">
    <property type="protein sequence ID" value="MCU_012654-RA"/>
    <property type="gene ID" value="MCU_012654"/>
</dbReference>
<evidence type="ECO:0000256" key="1">
    <source>
        <dbReference type="SAM" id="MobiDB-lite"/>
    </source>
</evidence>
<feature type="compositionally biased region" description="Low complexity" evidence="1">
    <location>
        <begin position="59"/>
        <end position="69"/>
    </location>
</feature>
<sequence>MLLSTQMVCRPLQPNAFFSEIISPEGILPTQHSEARALAAPACAGGGGGSQARCDNKAQPHAAQPGPAGVRHESHGLTRTATHTHPHTLAALTGASTCAATPLNGQLVCDGPAALSTYRFRLGIANLPSVEHFYFNNDLFESVFSLLQGSRHVDV</sequence>
<feature type="region of interest" description="Disordered" evidence="1">
    <location>
        <begin position="49"/>
        <end position="75"/>
    </location>
</feature>
<proteinExistence type="predicted"/>
<organism evidence="2">
    <name type="scientific">Mesocestoides corti</name>
    <name type="common">Flatworm</name>
    <dbReference type="NCBI Taxonomy" id="53468"/>
    <lineage>
        <taxon>Eukaryota</taxon>
        <taxon>Metazoa</taxon>
        <taxon>Spiralia</taxon>
        <taxon>Lophotrochozoa</taxon>
        <taxon>Platyhelminthes</taxon>
        <taxon>Cestoda</taxon>
        <taxon>Eucestoda</taxon>
        <taxon>Cyclophyllidea</taxon>
        <taxon>Mesocestoididae</taxon>
        <taxon>Mesocestoides</taxon>
    </lineage>
</organism>
<evidence type="ECO:0000313" key="2">
    <source>
        <dbReference type="WBParaSite" id="MCU_012654-RA"/>
    </source>
</evidence>
<dbReference type="AlphaFoldDB" id="A0A5K3FXL4"/>
<accession>A0A5K3FXL4</accession>
<reference evidence="2" key="1">
    <citation type="submission" date="2019-11" db="UniProtKB">
        <authorList>
            <consortium name="WormBaseParasite"/>
        </authorList>
    </citation>
    <scope>IDENTIFICATION</scope>
</reference>
<protein>
    <submittedName>
        <fullName evidence="2">Uncharacterized protein</fullName>
    </submittedName>
</protein>